<dbReference type="InterPro" id="IPR002885">
    <property type="entry name" value="PPR_rpt"/>
</dbReference>
<organism evidence="3 4">
    <name type="scientific">Papaver nudicaule</name>
    <name type="common">Iceland poppy</name>
    <dbReference type="NCBI Taxonomy" id="74823"/>
    <lineage>
        <taxon>Eukaryota</taxon>
        <taxon>Viridiplantae</taxon>
        <taxon>Streptophyta</taxon>
        <taxon>Embryophyta</taxon>
        <taxon>Tracheophyta</taxon>
        <taxon>Spermatophyta</taxon>
        <taxon>Magnoliopsida</taxon>
        <taxon>Ranunculales</taxon>
        <taxon>Papaveraceae</taxon>
        <taxon>Papaveroideae</taxon>
        <taxon>Papaver</taxon>
    </lineage>
</organism>
<dbReference type="GO" id="GO:0003723">
    <property type="term" value="F:RNA binding"/>
    <property type="evidence" value="ECO:0007669"/>
    <property type="project" value="InterPro"/>
</dbReference>
<dbReference type="AlphaFoldDB" id="A0AA41SNI2"/>
<sequence>MYQKPTTHDHFSYTYSLKACSMLHEFRKGCEIHACGVKSGHAASDIFIQNSLIRFYSDFGDVLSARREFDNVSSPNVVSWTSIIQGLVKNGYEEEALKVFRSIDCRPNSMTLVTVLSACSLLRAVNLGKSVHGYSIRNSVGEDNTCVDNALLNLYSECMCTVTARNLFESMRSIDVISWTTMISGYAKAMFYEDAIRCFHMMIEGGEAEPNDATLVTVLSVCVAVGSSSLGKWVHSYMEGRHDLLVGGFSHVWNALLDMYVKFGNMDMAIKVFKSLRCKDLFSWTIMMNGMAMSGQGKQALQLFSFMLINGFLPDGVTFLSLLSACSHGGFVKEGLSFFKAMKDVYKIKPDMQHYACIVDMYGRAGLLYEAEAFVKEMPVAPNGSVLSALLNAYRIHGDSEICDRLGQIIITTTGASIGSFRTLANIYASVNRWSDAKNVEDMIKCIGVKKIPGCSWVEVD</sequence>
<dbReference type="NCBIfam" id="TIGR00756">
    <property type="entry name" value="PPR"/>
    <property type="match status" value="4"/>
</dbReference>
<dbReference type="FunFam" id="1.25.40.10:FF:000090">
    <property type="entry name" value="Pentatricopeptide repeat-containing protein, chloroplastic"/>
    <property type="match status" value="1"/>
</dbReference>
<evidence type="ECO:0008006" key="5">
    <source>
        <dbReference type="Google" id="ProtNLM"/>
    </source>
</evidence>
<feature type="repeat" description="PPR" evidence="2">
    <location>
        <begin position="76"/>
        <end position="106"/>
    </location>
</feature>
<evidence type="ECO:0000313" key="3">
    <source>
        <dbReference type="EMBL" id="MCL7038546.1"/>
    </source>
</evidence>
<protein>
    <recommendedName>
        <fullName evidence="5">Pentatricopeptide repeat-containing protein</fullName>
    </recommendedName>
</protein>
<dbReference type="GO" id="GO:0009451">
    <property type="term" value="P:RNA modification"/>
    <property type="evidence" value="ECO:0007669"/>
    <property type="project" value="InterPro"/>
</dbReference>
<evidence type="ECO:0000313" key="4">
    <source>
        <dbReference type="Proteomes" id="UP001177140"/>
    </source>
</evidence>
<proteinExistence type="predicted"/>
<dbReference type="PANTHER" id="PTHR24015:SF548">
    <property type="entry name" value="OS08G0340900 PROTEIN"/>
    <property type="match status" value="1"/>
</dbReference>
<reference evidence="3" key="1">
    <citation type="submission" date="2022-03" db="EMBL/GenBank/DDBJ databases">
        <title>A functionally conserved STORR gene fusion in Papaver species that diverged 16.8 million years ago.</title>
        <authorList>
            <person name="Catania T."/>
        </authorList>
    </citation>
    <scope>NUCLEOTIDE SEQUENCE</scope>
    <source>
        <strain evidence="3">S-191538</strain>
    </source>
</reference>
<evidence type="ECO:0000256" key="2">
    <source>
        <dbReference type="PROSITE-ProRule" id="PRU00708"/>
    </source>
</evidence>
<evidence type="ECO:0000256" key="1">
    <source>
        <dbReference type="ARBA" id="ARBA00022737"/>
    </source>
</evidence>
<dbReference type="InterPro" id="IPR011990">
    <property type="entry name" value="TPR-like_helical_dom_sf"/>
</dbReference>
<dbReference type="Gene3D" id="1.25.40.10">
    <property type="entry name" value="Tetratricopeptide repeat domain"/>
    <property type="match status" value="3"/>
</dbReference>
<keyword evidence="1" id="KW-0677">Repeat</keyword>
<gene>
    <name evidence="3" type="ORF">MKW94_022685</name>
</gene>
<dbReference type="Pfam" id="PF20431">
    <property type="entry name" value="E_motif"/>
    <property type="match status" value="1"/>
</dbReference>
<name>A0AA41SNI2_PAPNU</name>
<dbReference type="InterPro" id="IPR046960">
    <property type="entry name" value="PPR_At4g14850-like_plant"/>
</dbReference>
<feature type="repeat" description="PPR" evidence="2">
    <location>
        <begin position="280"/>
        <end position="314"/>
    </location>
</feature>
<dbReference type="InterPro" id="IPR046848">
    <property type="entry name" value="E_motif"/>
</dbReference>
<dbReference type="Pfam" id="PF13041">
    <property type="entry name" value="PPR_2"/>
    <property type="match status" value="1"/>
</dbReference>
<dbReference type="Pfam" id="PF01535">
    <property type="entry name" value="PPR"/>
    <property type="match status" value="4"/>
</dbReference>
<dbReference type="EMBL" id="JAJJMA010191761">
    <property type="protein sequence ID" value="MCL7038546.1"/>
    <property type="molecule type" value="Genomic_DNA"/>
</dbReference>
<feature type="repeat" description="PPR" evidence="2">
    <location>
        <begin position="175"/>
        <end position="209"/>
    </location>
</feature>
<keyword evidence="4" id="KW-1185">Reference proteome</keyword>
<dbReference type="PANTHER" id="PTHR24015">
    <property type="entry name" value="OS07G0578800 PROTEIN-RELATED"/>
    <property type="match status" value="1"/>
</dbReference>
<dbReference type="Proteomes" id="UP001177140">
    <property type="component" value="Unassembled WGS sequence"/>
</dbReference>
<accession>A0AA41SNI2</accession>
<dbReference type="PROSITE" id="PS51375">
    <property type="entry name" value="PPR"/>
    <property type="match status" value="3"/>
</dbReference>
<comment type="caution">
    <text evidence="3">The sequence shown here is derived from an EMBL/GenBank/DDBJ whole genome shotgun (WGS) entry which is preliminary data.</text>
</comment>